<evidence type="ECO:0000259" key="1">
    <source>
        <dbReference type="SMART" id="SM00256"/>
    </source>
</evidence>
<dbReference type="CDD" id="cd22157">
    <property type="entry name" value="F-box_AtFBW1-like"/>
    <property type="match status" value="1"/>
</dbReference>
<protein>
    <recommendedName>
        <fullName evidence="1">F-box domain-containing protein</fullName>
    </recommendedName>
</protein>
<name>V4L1V4_EUTSA</name>
<dbReference type="Gene3D" id="1.20.1280.50">
    <property type="match status" value="1"/>
</dbReference>
<dbReference type="Gramene" id="ESQ33728">
    <property type="protein sequence ID" value="ESQ33728"/>
    <property type="gene ID" value="EUTSA_v10009523mg"/>
</dbReference>
<dbReference type="AlphaFoldDB" id="V4L1V4"/>
<dbReference type="InterPro" id="IPR013187">
    <property type="entry name" value="F-box-assoc_dom_typ3"/>
</dbReference>
<dbReference type="NCBIfam" id="TIGR01640">
    <property type="entry name" value="F_box_assoc_1"/>
    <property type="match status" value="1"/>
</dbReference>
<dbReference type="SUPFAM" id="SSF81383">
    <property type="entry name" value="F-box domain"/>
    <property type="match status" value="1"/>
</dbReference>
<accession>V4L1V4</accession>
<dbReference type="SMART" id="SM00256">
    <property type="entry name" value="FBOX"/>
    <property type="match status" value="1"/>
</dbReference>
<dbReference type="OMA" id="RTIKCPL"/>
<dbReference type="InterPro" id="IPR017451">
    <property type="entry name" value="F-box-assoc_interact_dom"/>
</dbReference>
<sequence length="336" mass="38853">MVNSREENSDSIPIDLISEIFSRLPAKSVARFRSLSKLWRYMFLRPYFTDLFLTRSSARPPSSRKPQPHNPYGKSSLVVTAGFPVKIPEVYLWMEFCGYASGLICFCYIQFSYKVHVICNPSTGQCASLPKLRTHGGSYSFFGFDPIDKKVKVLFKAYDDHRILTLGTGEMSWRNIQCPIPINPSPYSKGMCINGVLYYIAEHNTFEFIVCFDVRSEKFKFIEKGKLGGIFMKYGTPELHLWVLEDVEKQKWSEYVYTLPDYKFVDLRYVTVAGVTATGEIVLSMRYASKPFYVLYLNPERSTHQSVEIQGFGDYDDENFSVKVFVDHVEDLNFYR</sequence>
<proteinExistence type="predicted"/>
<evidence type="ECO:0000313" key="3">
    <source>
        <dbReference type="Proteomes" id="UP000030689"/>
    </source>
</evidence>
<dbReference type="Pfam" id="PF00646">
    <property type="entry name" value="F-box"/>
    <property type="match status" value="1"/>
</dbReference>
<keyword evidence="3" id="KW-1185">Reference proteome</keyword>
<dbReference type="InterPro" id="IPR001810">
    <property type="entry name" value="F-box_dom"/>
</dbReference>
<dbReference type="EMBL" id="KI517683">
    <property type="protein sequence ID" value="ESQ33728.1"/>
    <property type="molecule type" value="Genomic_DNA"/>
</dbReference>
<reference evidence="2 3" key="1">
    <citation type="journal article" date="2013" name="Front. Plant Sci.">
        <title>The Reference Genome of the Halophytic Plant Eutrema salsugineum.</title>
        <authorList>
            <person name="Yang R."/>
            <person name="Jarvis D.E."/>
            <person name="Chen H."/>
            <person name="Beilstein M.A."/>
            <person name="Grimwood J."/>
            <person name="Jenkins J."/>
            <person name="Shu S."/>
            <person name="Prochnik S."/>
            <person name="Xin M."/>
            <person name="Ma C."/>
            <person name="Schmutz J."/>
            <person name="Wing R.A."/>
            <person name="Mitchell-Olds T."/>
            <person name="Schumaker K.S."/>
            <person name="Wang X."/>
        </authorList>
    </citation>
    <scope>NUCLEOTIDE SEQUENCE [LARGE SCALE GENOMIC DNA]</scope>
</reference>
<dbReference type="PANTHER" id="PTHR31111:SF130">
    <property type="entry name" value="F-BOX ASSOCIATED UBIQUITINATION EFFECTOR FAMILY PROTEIN"/>
    <property type="match status" value="1"/>
</dbReference>
<feature type="domain" description="F-box" evidence="1">
    <location>
        <begin position="12"/>
        <end position="52"/>
    </location>
</feature>
<dbReference type="STRING" id="72664.V4L1V4"/>
<dbReference type="InterPro" id="IPR036047">
    <property type="entry name" value="F-box-like_dom_sf"/>
</dbReference>
<gene>
    <name evidence="2" type="ORF">EUTSA_v10009523mg</name>
</gene>
<dbReference type="PANTHER" id="PTHR31111">
    <property type="entry name" value="BNAA05G37150D PROTEIN-RELATED"/>
    <property type="match status" value="1"/>
</dbReference>
<dbReference type="KEGG" id="eus:EUTSA_v10009523mg"/>
<dbReference type="Proteomes" id="UP000030689">
    <property type="component" value="Unassembled WGS sequence"/>
</dbReference>
<dbReference type="Pfam" id="PF08268">
    <property type="entry name" value="FBA_3"/>
    <property type="match status" value="1"/>
</dbReference>
<organism evidence="2 3">
    <name type="scientific">Eutrema salsugineum</name>
    <name type="common">Saltwater cress</name>
    <name type="synonym">Sisymbrium salsugineum</name>
    <dbReference type="NCBI Taxonomy" id="72664"/>
    <lineage>
        <taxon>Eukaryota</taxon>
        <taxon>Viridiplantae</taxon>
        <taxon>Streptophyta</taxon>
        <taxon>Embryophyta</taxon>
        <taxon>Tracheophyta</taxon>
        <taxon>Spermatophyta</taxon>
        <taxon>Magnoliopsida</taxon>
        <taxon>eudicotyledons</taxon>
        <taxon>Gunneridae</taxon>
        <taxon>Pentapetalae</taxon>
        <taxon>rosids</taxon>
        <taxon>malvids</taxon>
        <taxon>Brassicales</taxon>
        <taxon>Brassicaceae</taxon>
        <taxon>Eutremeae</taxon>
        <taxon>Eutrema</taxon>
    </lineage>
</organism>
<evidence type="ECO:0000313" key="2">
    <source>
        <dbReference type="EMBL" id="ESQ33728.1"/>
    </source>
</evidence>